<dbReference type="VEuPathDB" id="TrichDB:TVAG_256510"/>
<keyword evidence="8 11" id="KW-0788">Thiol protease</keyword>
<comment type="similarity">
    <text evidence="1">Belongs to the peptidase C2 family.</text>
</comment>
<organism evidence="15 16">
    <name type="scientific">Trichomonas vaginalis (strain ATCC PRA-98 / G3)</name>
    <dbReference type="NCBI Taxonomy" id="412133"/>
    <lineage>
        <taxon>Eukaryota</taxon>
        <taxon>Metamonada</taxon>
        <taxon>Parabasalia</taxon>
        <taxon>Trichomonadida</taxon>
        <taxon>Trichomonadidae</taxon>
        <taxon>Trichomonas</taxon>
    </lineage>
</organism>
<dbReference type="PANTHER" id="PTHR10183:SF379">
    <property type="entry name" value="CALPAIN-5"/>
    <property type="match status" value="1"/>
</dbReference>
<feature type="transmembrane region" description="Helical" evidence="13">
    <location>
        <begin position="681"/>
        <end position="705"/>
    </location>
</feature>
<feature type="transmembrane region" description="Helical" evidence="13">
    <location>
        <begin position="15"/>
        <end position="39"/>
    </location>
</feature>
<evidence type="ECO:0000256" key="4">
    <source>
        <dbReference type="ARBA" id="ARBA00022723"/>
    </source>
</evidence>
<keyword evidence="2" id="KW-0597">Phosphoprotein</keyword>
<feature type="compositionally biased region" description="Basic and acidic residues" evidence="12">
    <location>
        <begin position="1447"/>
        <end position="1458"/>
    </location>
</feature>
<evidence type="ECO:0000256" key="6">
    <source>
        <dbReference type="ARBA" id="ARBA00022771"/>
    </source>
</evidence>
<dbReference type="FunFam" id="3.90.70.10:FF:000010">
    <property type="entry name" value="Calpain 15"/>
    <property type="match status" value="1"/>
</dbReference>
<dbReference type="GO" id="GO:0004198">
    <property type="term" value="F:calcium-dependent cysteine-type endopeptidase activity"/>
    <property type="evidence" value="ECO:0007669"/>
    <property type="project" value="InterPro"/>
</dbReference>
<feature type="transmembrane region" description="Helical" evidence="13">
    <location>
        <begin position="789"/>
        <end position="813"/>
    </location>
</feature>
<dbReference type="GO" id="GO:0006508">
    <property type="term" value="P:proteolysis"/>
    <property type="evidence" value="ECO:0007669"/>
    <property type="project" value="UniProtKB-KW"/>
</dbReference>
<feature type="transmembrane region" description="Helical" evidence="13">
    <location>
        <begin position="763"/>
        <end position="783"/>
    </location>
</feature>
<feature type="transmembrane region" description="Helical" evidence="13">
    <location>
        <begin position="441"/>
        <end position="458"/>
    </location>
</feature>
<feature type="transmembrane region" description="Helical" evidence="13">
    <location>
        <begin position="129"/>
        <end position="150"/>
    </location>
</feature>
<dbReference type="VEuPathDB" id="TrichDB:TVAGG3_1006980"/>
<feature type="transmembrane region" description="Helical" evidence="13">
    <location>
        <begin position="566"/>
        <end position="584"/>
    </location>
</feature>
<feature type="transmembrane region" description="Helical" evidence="13">
    <location>
        <begin position="60"/>
        <end position="85"/>
    </location>
</feature>
<keyword evidence="9" id="KW-0862">Zinc</keyword>
<feature type="transmembrane region" description="Helical" evidence="13">
    <location>
        <begin position="97"/>
        <end position="117"/>
    </location>
</feature>
<keyword evidence="13" id="KW-0812">Transmembrane</keyword>
<feature type="transmembrane region" description="Helical" evidence="13">
    <location>
        <begin position="306"/>
        <end position="331"/>
    </location>
</feature>
<feature type="transmembrane region" description="Helical" evidence="13">
    <location>
        <begin position="535"/>
        <end position="559"/>
    </location>
</feature>
<dbReference type="Pfam" id="PF00648">
    <property type="entry name" value="Peptidase_C2"/>
    <property type="match status" value="1"/>
</dbReference>
<keyword evidence="5" id="KW-0677">Repeat</keyword>
<feature type="transmembrane region" description="Helical" evidence="13">
    <location>
        <begin position="590"/>
        <end position="615"/>
    </location>
</feature>
<dbReference type="Proteomes" id="UP000001542">
    <property type="component" value="Unassembled WGS sequence"/>
</dbReference>
<feature type="transmembrane region" description="Helical" evidence="13">
    <location>
        <begin position="508"/>
        <end position="529"/>
    </location>
</feature>
<dbReference type="RefSeq" id="XP_001308640.1">
    <property type="nucleotide sequence ID" value="XM_001308639.1"/>
</dbReference>
<evidence type="ECO:0000256" key="7">
    <source>
        <dbReference type="ARBA" id="ARBA00022801"/>
    </source>
</evidence>
<evidence type="ECO:0000256" key="13">
    <source>
        <dbReference type="SAM" id="Phobius"/>
    </source>
</evidence>
<evidence type="ECO:0000256" key="2">
    <source>
        <dbReference type="ARBA" id="ARBA00022553"/>
    </source>
</evidence>
<feature type="active site" evidence="10 11">
    <location>
        <position position="1209"/>
    </location>
</feature>
<evidence type="ECO:0000313" key="15">
    <source>
        <dbReference type="EMBL" id="EAX95710.1"/>
    </source>
</evidence>
<dbReference type="SMR" id="A2FHB3"/>
<evidence type="ECO:0000256" key="1">
    <source>
        <dbReference type="ARBA" id="ARBA00007623"/>
    </source>
</evidence>
<feature type="region of interest" description="Disordered" evidence="12">
    <location>
        <begin position="1420"/>
        <end position="1545"/>
    </location>
</feature>
<keyword evidence="4" id="KW-0479">Metal-binding</keyword>
<dbReference type="GO" id="GO:0008270">
    <property type="term" value="F:zinc ion binding"/>
    <property type="evidence" value="ECO:0007669"/>
    <property type="project" value="UniProtKB-KW"/>
</dbReference>
<feature type="transmembrane region" description="Helical" evidence="13">
    <location>
        <begin position="370"/>
        <end position="389"/>
    </location>
</feature>
<evidence type="ECO:0000256" key="10">
    <source>
        <dbReference type="PIRSR" id="PIRSR622684-1"/>
    </source>
</evidence>
<feature type="transmembrane region" description="Helical" evidence="13">
    <location>
        <begin position="283"/>
        <end position="300"/>
    </location>
</feature>
<dbReference type="PROSITE" id="PS50203">
    <property type="entry name" value="CALPAIN_CAT"/>
    <property type="match status" value="1"/>
</dbReference>
<reference evidence="15" key="1">
    <citation type="submission" date="2006-10" db="EMBL/GenBank/DDBJ databases">
        <authorList>
            <person name="Amadeo P."/>
            <person name="Zhao Q."/>
            <person name="Wortman J."/>
            <person name="Fraser-Liggett C."/>
            <person name="Carlton J."/>
        </authorList>
    </citation>
    <scope>NUCLEOTIDE SEQUENCE</scope>
    <source>
        <strain evidence="15">G3</strain>
    </source>
</reference>
<feature type="transmembrane region" description="Helical" evidence="13">
    <location>
        <begin position="162"/>
        <end position="179"/>
    </location>
</feature>
<evidence type="ECO:0000256" key="8">
    <source>
        <dbReference type="ARBA" id="ARBA00022807"/>
    </source>
</evidence>
<gene>
    <name evidence="15" type="ORF">TVAG_256510</name>
</gene>
<dbReference type="SUPFAM" id="SSF54001">
    <property type="entry name" value="Cysteine proteinases"/>
    <property type="match status" value="1"/>
</dbReference>
<protein>
    <submittedName>
        <fullName evidence="15">Clan CA, family C2, calpain-like cysteine peptidase</fullName>
    </submittedName>
</protein>
<feature type="transmembrane region" description="Helical" evidence="13">
    <location>
        <begin position="652"/>
        <end position="674"/>
    </location>
</feature>
<keyword evidence="6" id="KW-0863">Zinc-finger</keyword>
<dbReference type="KEGG" id="tva:4753472"/>
<dbReference type="PRINTS" id="PR00704">
    <property type="entry name" value="CALPAIN"/>
</dbReference>
<evidence type="ECO:0000256" key="9">
    <source>
        <dbReference type="ARBA" id="ARBA00022833"/>
    </source>
</evidence>
<dbReference type="PANTHER" id="PTHR10183">
    <property type="entry name" value="CALPAIN"/>
    <property type="match status" value="1"/>
</dbReference>
<dbReference type="STRING" id="5722.A2FHB3"/>
<dbReference type="PROSITE" id="PS00139">
    <property type="entry name" value="THIOL_PROTEASE_CYS"/>
    <property type="match status" value="1"/>
</dbReference>
<feature type="compositionally biased region" description="Low complexity" evidence="12">
    <location>
        <begin position="1460"/>
        <end position="1472"/>
    </location>
</feature>
<keyword evidence="13" id="KW-1133">Transmembrane helix</keyword>
<feature type="transmembrane region" description="Helical" evidence="13">
    <location>
        <begin position="409"/>
        <end position="429"/>
    </location>
</feature>
<feature type="compositionally biased region" description="Low complexity" evidence="12">
    <location>
        <begin position="1436"/>
        <end position="1445"/>
    </location>
</feature>
<dbReference type="SMART" id="SM00230">
    <property type="entry name" value="CysPc"/>
    <property type="match status" value="1"/>
</dbReference>
<keyword evidence="3 11" id="KW-0645">Protease</keyword>
<dbReference type="eggNOG" id="KOG0045">
    <property type="taxonomic scope" value="Eukaryota"/>
</dbReference>
<evidence type="ECO:0000256" key="5">
    <source>
        <dbReference type="ARBA" id="ARBA00022737"/>
    </source>
</evidence>
<evidence type="ECO:0000256" key="12">
    <source>
        <dbReference type="SAM" id="MobiDB-lite"/>
    </source>
</evidence>
<evidence type="ECO:0000259" key="14">
    <source>
        <dbReference type="PROSITE" id="PS50203"/>
    </source>
</evidence>
<dbReference type="InterPro" id="IPR000169">
    <property type="entry name" value="Pept_cys_AS"/>
</dbReference>
<dbReference type="OrthoDB" id="424753at2759"/>
<dbReference type="InParanoid" id="A2FHB3"/>
<keyword evidence="7 11" id="KW-0378">Hydrolase</keyword>
<keyword evidence="13" id="KW-0472">Membrane</keyword>
<evidence type="ECO:0000256" key="11">
    <source>
        <dbReference type="PROSITE-ProRule" id="PRU00239"/>
    </source>
</evidence>
<proteinExistence type="inferred from homology"/>
<accession>A2FHB3</accession>
<feature type="transmembrane region" description="Helical" evidence="13">
    <location>
        <begin position="627"/>
        <end position="646"/>
    </location>
</feature>
<dbReference type="InterPro" id="IPR038765">
    <property type="entry name" value="Papain-like_cys_pep_sf"/>
</dbReference>
<feature type="transmembrane region" description="Helical" evidence="13">
    <location>
        <begin position="224"/>
        <end position="245"/>
    </location>
</feature>
<dbReference type="InterPro" id="IPR022684">
    <property type="entry name" value="Calpain_cysteine_protease"/>
</dbReference>
<feature type="active site" evidence="10 11">
    <location>
        <position position="1229"/>
    </location>
</feature>
<keyword evidence="16" id="KW-1185">Reference proteome</keyword>
<evidence type="ECO:0000313" key="16">
    <source>
        <dbReference type="Proteomes" id="UP000001542"/>
    </source>
</evidence>
<name>A2FHB3_TRIV3</name>
<feature type="compositionally biased region" description="Low complexity" evidence="12">
    <location>
        <begin position="1534"/>
        <end position="1545"/>
    </location>
</feature>
<evidence type="ECO:0000256" key="3">
    <source>
        <dbReference type="ARBA" id="ARBA00022670"/>
    </source>
</evidence>
<dbReference type="InterPro" id="IPR001300">
    <property type="entry name" value="Peptidase_C2_calpain_cat"/>
</dbReference>
<dbReference type="Gene3D" id="3.90.70.10">
    <property type="entry name" value="Cysteine proteinases"/>
    <property type="match status" value="1"/>
</dbReference>
<dbReference type="EMBL" id="DS113792">
    <property type="protein sequence ID" value="EAX95710.1"/>
    <property type="molecule type" value="Genomic_DNA"/>
</dbReference>
<sequence>MVDYVLNFDWEGYKVYGLAFAIALVVVFIIWSILISKVFEWHPFLIARYEIANRIHKERNAGVTTFLSILWWIFFSLPFLISIAWGVITAIKFKPVTFGISIAAGLPALLFLLYGFQNYKASGYRLSPAVRYSLVIAFILLAGSYVAVVYTFSPRNWMGEGYLLLWPPLLFYAFAIVRCRRKFKYMALPQIYSSEEKKVDFIKDLEADKFDEWLSGRGYMTWPWAVLIFFVSLIFNGLFVFLWRLKKVAQYKQAALGTGVASFIIDFLILLSEFTVTDNTRTIHLLFIGYIIKVIIVSFSDKYWYIGHGFLFLILATYYICRFINWLLLLISKAMRHHVPSGDMSKISKPCQDLLGKMNPEYKKPKTSEAVLTLISLLLICAGAGFELGFFKTGDLKELPFGMSQKDGYIAIVIFTIVLGLAIGGLVSVKKDNFKCKWPMSVVFIAGIILGAVFFYTFNPLKEHKDLRILFFLVYYYLMGTIMVAFCYIGNDTTFKGKGWGSLQTISLLFYCLCLLADAVCLVAIPYVYKDETVEYLGLVIFLTLTALYLFAGFCFSYLKEECWNCTAFLLLIFYLIALVGLAFSGYKDALVGTIPLAAVILILSCFIFAIAWTARKGWRFDVGPTVIVCVVSGLLTILAIVWYAYKNDLDMLCLVVGLVMSTLFFAAITYHLIQKNEYKATWGVILSFILMIICIIIDVVGVAYTTKNAFAVISVICAILTLISYVGIGGFVLTANSTNAITYTDIFLPVRRLFNGELTNMGFIRTFAIIGFVAPWFWGLIACSFFKWYYFGSLGTSAAFAVMLFMAFALMYNVDSMSFNAIEHMEYKPIEFAVNKAITISGCDVDEDLVVPKDESTYEKFMAYVKSRVQLFKDRNEFEAALKAQLYITSEMQFLSDLEKARKFVEKNQLDVPFLQQTYFSTQEKKLIMKFIDAVENNDRALENKEDGDYDEYVRKQEKARAKKLINFLKEGKTQLGEYGKLIKEAMSGNTKYADPVFHPLKPVAETNGRCLQNVEWKRAEDEFKEAPTGHVNANDLCQGALGDCYLVSAMAAICAAPHDVVDIFEDHTKIQKTGAACISFYSMGKRGHVIVDTQLPFSTKSGKGKFVHPRDPETNGWWFTLVEKAYAKQNGSYSAIEGGNSHLALYRLVGGWPEIFNLDSLEMKERINNGTLWKRILQWHQDKDYICCGSHPGSDTTKSKTNIVQGHAYSVLQAVEVKGFQLLQLRNPWGDSEWNGDWSDKSPLWTKHPDIAKQLGHTDVDDGMFWITFKDFCANYSTLYVTLRLKNWHTVEFFGKFNPGPTDGAKPVSTAPPADNVTQYTVKFSKGCKVKVMFEKIGPNVPTWLYAVYNKGEAVKKIFKGMPYFTEAIAPSSLVESFEFEIPDSQTQYPWTIFPVRNKADKPHDFMMKVFATEPIESSGELKPNGSGGGAAGGAQASAPAAAKDNVKQSHGKDSSSDESLSSVDSSDQVQEVEKAEEKKQNNARDEDAKPKVAEKPKKVEEKPKKAEEKPKKKKEGKKEKKDEKKNDSDEYYSSYYYSDSYY</sequence>
<feature type="active site" evidence="10 11">
    <location>
        <position position="1046"/>
    </location>
</feature>
<dbReference type="CDD" id="cd00044">
    <property type="entry name" value="CysPc"/>
    <property type="match status" value="1"/>
</dbReference>
<feature type="transmembrane region" description="Helical" evidence="13">
    <location>
        <begin position="251"/>
        <end position="271"/>
    </location>
</feature>
<reference evidence="15" key="2">
    <citation type="journal article" date="2007" name="Science">
        <title>Draft genome sequence of the sexually transmitted pathogen Trichomonas vaginalis.</title>
        <authorList>
            <person name="Carlton J.M."/>
            <person name="Hirt R.P."/>
            <person name="Silva J.C."/>
            <person name="Delcher A.L."/>
            <person name="Schatz M."/>
            <person name="Zhao Q."/>
            <person name="Wortman J.R."/>
            <person name="Bidwell S.L."/>
            <person name="Alsmark U.C.M."/>
            <person name="Besteiro S."/>
            <person name="Sicheritz-Ponten T."/>
            <person name="Noel C.J."/>
            <person name="Dacks J.B."/>
            <person name="Foster P.G."/>
            <person name="Simillion C."/>
            <person name="Van de Peer Y."/>
            <person name="Miranda-Saavedra D."/>
            <person name="Barton G.J."/>
            <person name="Westrop G.D."/>
            <person name="Mueller S."/>
            <person name="Dessi D."/>
            <person name="Fiori P.L."/>
            <person name="Ren Q."/>
            <person name="Paulsen I."/>
            <person name="Zhang H."/>
            <person name="Bastida-Corcuera F.D."/>
            <person name="Simoes-Barbosa A."/>
            <person name="Brown M.T."/>
            <person name="Hayes R.D."/>
            <person name="Mukherjee M."/>
            <person name="Okumura C.Y."/>
            <person name="Schneider R."/>
            <person name="Smith A.J."/>
            <person name="Vanacova S."/>
            <person name="Villalvazo M."/>
            <person name="Haas B.J."/>
            <person name="Pertea M."/>
            <person name="Feldblyum T.V."/>
            <person name="Utterback T.R."/>
            <person name="Shu C.L."/>
            <person name="Osoegawa K."/>
            <person name="de Jong P.J."/>
            <person name="Hrdy I."/>
            <person name="Horvathova L."/>
            <person name="Zubacova Z."/>
            <person name="Dolezal P."/>
            <person name="Malik S.B."/>
            <person name="Logsdon J.M. Jr."/>
            <person name="Henze K."/>
            <person name="Gupta A."/>
            <person name="Wang C.C."/>
            <person name="Dunne R.L."/>
            <person name="Upcroft J.A."/>
            <person name="Upcroft P."/>
            <person name="White O."/>
            <person name="Salzberg S.L."/>
            <person name="Tang P."/>
            <person name="Chiu C.-H."/>
            <person name="Lee Y.-S."/>
            <person name="Embley T.M."/>
            <person name="Coombs G.H."/>
            <person name="Mottram J.C."/>
            <person name="Tachezy J."/>
            <person name="Fraser-Liggett C.M."/>
            <person name="Johnson P.J."/>
        </authorList>
    </citation>
    <scope>NUCLEOTIDE SEQUENCE [LARGE SCALE GENOMIC DNA]</scope>
    <source>
        <strain evidence="15">G3</strain>
    </source>
</reference>
<feature type="compositionally biased region" description="Basic and acidic residues" evidence="12">
    <location>
        <begin position="1474"/>
        <end position="1531"/>
    </location>
</feature>
<feature type="transmembrane region" description="Helical" evidence="13">
    <location>
        <begin position="470"/>
        <end position="488"/>
    </location>
</feature>
<feature type="transmembrane region" description="Helical" evidence="13">
    <location>
        <begin position="711"/>
        <end position="734"/>
    </location>
</feature>
<feature type="domain" description="Calpain catalytic" evidence="14">
    <location>
        <begin position="993"/>
        <end position="1283"/>
    </location>
</feature>